<sequence>MSISIPQSECPAQPASMSRAHRFYRSGFFKQCAQISRGRIVLHDRLGVTEFGQPAGAADIEVIVWIHDAEFYAKAALGGIVGAAEAYRDGLWSTDGLVGLMRIVAQLVDGADAIQSGLAFLSKPWRRLLHWLRRNTRRNSRKNIAAHYDLGNDFFSLFLDETMTYSSGIFESENATLRDASLAKLDRVCRRLELSPSDHLLEIGTGWGSFAIHAAKRYGCRVTTTTLSKEQRRFARRRIEEEGLADRITVLDQDYRDLEGHYDRIASIEMIEAVGGEYLGTFFAKAMSLLKPDGLMCLQAITLDEKHFRGRRYQVDFIQRYIFPGGFLPSMTMLLASMTRSTDLRLVRMEDLTLHYARTLHEWRQRFLAAREHVRSLGVPGSFIRLWEFYLAYCEVGFLERTTGCCQLTLARSHVRGDFLGMLGK</sequence>
<keyword evidence="5" id="KW-0443">Lipid metabolism</keyword>
<proteinExistence type="inferred from homology"/>
<evidence type="ECO:0000256" key="2">
    <source>
        <dbReference type="ARBA" id="ARBA00022603"/>
    </source>
</evidence>
<evidence type="ECO:0000256" key="4">
    <source>
        <dbReference type="ARBA" id="ARBA00022691"/>
    </source>
</evidence>
<dbReference type="RefSeq" id="WP_145257079.1">
    <property type="nucleotide sequence ID" value="NZ_CP036279.1"/>
</dbReference>
<keyword evidence="8" id="KW-1185">Reference proteome</keyword>
<name>A0A518B192_9BACT</name>
<dbReference type="Proteomes" id="UP000317093">
    <property type="component" value="Chromosome"/>
</dbReference>
<dbReference type="SUPFAM" id="SSF53335">
    <property type="entry name" value="S-adenosyl-L-methionine-dependent methyltransferases"/>
    <property type="match status" value="1"/>
</dbReference>
<dbReference type="Gene3D" id="3.40.50.150">
    <property type="entry name" value="Vaccinia Virus protein VP39"/>
    <property type="match status" value="1"/>
</dbReference>
<dbReference type="EC" id="2.1.1.79" evidence="7"/>
<dbReference type="CDD" id="cd02440">
    <property type="entry name" value="AdoMet_MTases"/>
    <property type="match status" value="1"/>
</dbReference>
<dbReference type="InterPro" id="IPR050723">
    <property type="entry name" value="CFA/CMAS"/>
</dbReference>
<evidence type="ECO:0000256" key="6">
    <source>
        <dbReference type="PIRSR" id="PIRSR003085-1"/>
    </source>
</evidence>
<dbReference type="InterPro" id="IPR003333">
    <property type="entry name" value="CMAS"/>
</dbReference>
<evidence type="ECO:0000313" key="8">
    <source>
        <dbReference type="Proteomes" id="UP000317093"/>
    </source>
</evidence>
<gene>
    <name evidence="7" type="primary">cfa_2</name>
    <name evidence="7" type="ORF">Pan216_16000</name>
</gene>
<evidence type="ECO:0000256" key="1">
    <source>
        <dbReference type="ARBA" id="ARBA00010815"/>
    </source>
</evidence>
<keyword evidence="3 7" id="KW-0808">Transferase</keyword>
<evidence type="ECO:0000256" key="3">
    <source>
        <dbReference type="ARBA" id="ARBA00022679"/>
    </source>
</evidence>
<organism evidence="7 8">
    <name type="scientific">Kolteria novifilia</name>
    <dbReference type="NCBI Taxonomy" id="2527975"/>
    <lineage>
        <taxon>Bacteria</taxon>
        <taxon>Pseudomonadati</taxon>
        <taxon>Planctomycetota</taxon>
        <taxon>Planctomycetia</taxon>
        <taxon>Kolteriales</taxon>
        <taxon>Kolteriaceae</taxon>
        <taxon>Kolteria</taxon>
    </lineage>
</organism>
<dbReference type="PANTHER" id="PTHR43667:SF2">
    <property type="entry name" value="FATTY ACID C-METHYL TRANSFERASE"/>
    <property type="match status" value="1"/>
</dbReference>
<dbReference type="InterPro" id="IPR029063">
    <property type="entry name" value="SAM-dependent_MTases_sf"/>
</dbReference>
<dbReference type="OrthoDB" id="9782855at2"/>
<dbReference type="KEGG" id="knv:Pan216_16000"/>
<evidence type="ECO:0000313" key="7">
    <source>
        <dbReference type="EMBL" id="QDU60750.1"/>
    </source>
</evidence>
<dbReference type="AlphaFoldDB" id="A0A518B192"/>
<comment type="similarity">
    <text evidence="1">Belongs to the CFA/CMAS family.</text>
</comment>
<reference evidence="7 8" key="1">
    <citation type="submission" date="2019-02" db="EMBL/GenBank/DDBJ databases">
        <title>Deep-cultivation of Planctomycetes and their phenomic and genomic characterization uncovers novel biology.</title>
        <authorList>
            <person name="Wiegand S."/>
            <person name="Jogler M."/>
            <person name="Boedeker C."/>
            <person name="Pinto D."/>
            <person name="Vollmers J."/>
            <person name="Rivas-Marin E."/>
            <person name="Kohn T."/>
            <person name="Peeters S.H."/>
            <person name="Heuer A."/>
            <person name="Rast P."/>
            <person name="Oberbeckmann S."/>
            <person name="Bunk B."/>
            <person name="Jeske O."/>
            <person name="Meyerdierks A."/>
            <person name="Storesund J.E."/>
            <person name="Kallscheuer N."/>
            <person name="Luecker S."/>
            <person name="Lage O.M."/>
            <person name="Pohl T."/>
            <person name="Merkel B.J."/>
            <person name="Hornburger P."/>
            <person name="Mueller R.-W."/>
            <person name="Bruemmer F."/>
            <person name="Labrenz M."/>
            <person name="Spormann A.M."/>
            <person name="Op den Camp H."/>
            <person name="Overmann J."/>
            <person name="Amann R."/>
            <person name="Jetten M.S.M."/>
            <person name="Mascher T."/>
            <person name="Medema M.H."/>
            <person name="Devos D.P."/>
            <person name="Kaster A.-K."/>
            <person name="Ovreas L."/>
            <person name="Rohde M."/>
            <person name="Galperin M.Y."/>
            <person name="Jogler C."/>
        </authorList>
    </citation>
    <scope>NUCLEOTIDE SEQUENCE [LARGE SCALE GENOMIC DNA]</scope>
    <source>
        <strain evidence="7 8">Pan216</strain>
    </source>
</reference>
<dbReference type="GO" id="GO:0032259">
    <property type="term" value="P:methylation"/>
    <property type="evidence" value="ECO:0007669"/>
    <property type="project" value="UniProtKB-KW"/>
</dbReference>
<dbReference type="GO" id="GO:0008825">
    <property type="term" value="F:cyclopropane-fatty-acyl-phospholipid synthase activity"/>
    <property type="evidence" value="ECO:0007669"/>
    <property type="project" value="UniProtKB-EC"/>
</dbReference>
<feature type="active site" evidence="6">
    <location>
        <position position="394"/>
    </location>
</feature>
<protein>
    <submittedName>
        <fullName evidence="7">Cyclopropane-fatty-acyl-phospholipid synthase</fullName>
        <ecNumber evidence="7">2.1.1.79</ecNumber>
    </submittedName>
</protein>
<accession>A0A518B192</accession>
<dbReference type="PIRSF" id="PIRSF003085">
    <property type="entry name" value="CMAS"/>
    <property type="match status" value="1"/>
</dbReference>
<evidence type="ECO:0000256" key="5">
    <source>
        <dbReference type="ARBA" id="ARBA00023098"/>
    </source>
</evidence>
<keyword evidence="4" id="KW-0949">S-adenosyl-L-methionine</keyword>
<dbReference type="PANTHER" id="PTHR43667">
    <property type="entry name" value="CYCLOPROPANE-FATTY-ACYL-PHOSPHOLIPID SYNTHASE"/>
    <property type="match status" value="1"/>
</dbReference>
<dbReference type="EMBL" id="CP036279">
    <property type="protein sequence ID" value="QDU60750.1"/>
    <property type="molecule type" value="Genomic_DNA"/>
</dbReference>
<keyword evidence="2 7" id="KW-0489">Methyltransferase</keyword>
<dbReference type="Pfam" id="PF02353">
    <property type="entry name" value="CMAS"/>
    <property type="match status" value="1"/>
</dbReference>
<dbReference type="GO" id="GO:0008610">
    <property type="term" value="P:lipid biosynthetic process"/>
    <property type="evidence" value="ECO:0007669"/>
    <property type="project" value="InterPro"/>
</dbReference>